<proteinExistence type="predicted"/>
<sequence>MQRILDALRAGEPTDVPGWMLPEAVRGMVGTRNTENARNATCFYVAVLRPDDTVIFEPDDGSKMVEYLKV</sequence>
<organism evidence="1 2">
    <name type="scientific">Mycobacterium avium</name>
    <dbReference type="NCBI Taxonomy" id="1764"/>
    <lineage>
        <taxon>Bacteria</taxon>
        <taxon>Bacillati</taxon>
        <taxon>Actinomycetota</taxon>
        <taxon>Actinomycetes</taxon>
        <taxon>Mycobacteriales</taxon>
        <taxon>Mycobacteriaceae</taxon>
        <taxon>Mycobacterium</taxon>
        <taxon>Mycobacterium avium complex (MAC)</taxon>
    </lineage>
</organism>
<accession>A0A2A2ZKH5</accession>
<gene>
    <name evidence="1" type="ORF">CKJ66_10730</name>
</gene>
<reference evidence="1 2" key="1">
    <citation type="submission" date="2017-08" db="EMBL/GenBank/DDBJ databases">
        <title>Phylogenetic analysis of Mycobacterium avium complex whole genomes.</title>
        <authorList>
            <person name="Caverly L.J."/>
            <person name="Spilker T."/>
            <person name="Lipuma J."/>
        </authorList>
    </citation>
    <scope>NUCLEOTIDE SEQUENCE [LARGE SCALE GENOMIC DNA]</scope>
    <source>
        <strain evidence="1 2">FLAC0165</strain>
    </source>
</reference>
<comment type="caution">
    <text evidence="1">The sequence shown here is derived from an EMBL/GenBank/DDBJ whole genome shotgun (WGS) entry which is preliminary data.</text>
</comment>
<dbReference type="Proteomes" id="UP000217768">
    <property type="component" value="Unassembled WGS sequence"/>
</dbReference>
<dbReference type="RefSeq" id="WP_033711216.1">
    <property type="nucleotide sequence ID" value="NZ_JAAILH010000013.1"/>
</dbReference>
<name>A0A2A2ZKH5_MYCAV</name>
<evidence type="ECO:0000313" key="2">
    <source>
        <dbReference type="Proteomes" id="UP000217768"/>
    </source>
</evidence>
<dbReference type="EMBL" id="NSFD01000021">
    <property type="protein sequence ID" value="PBA26880.1"/>
    <property type="molecule type" value="Genomic_DNA"/>
</dbReference>
<evidence type="ECO:0000313" key="1">
    <source>
        <dbReference type="EMBL" id="PBA26880.1"/>
    </source>
</evidence>
<protein>
    <submittedName>
        <fullName evidence="1">Uncharacterized protein</fullName>
    </submittedName>
</protein>
<dbReference type="AlphaFoldDB" id="A0A2A2ZKH5"/>